<keyword evidence="4" id="KW-1185">Reference proteome</keyword>
<dbReference type="GO" id="GO:0030139">
    <property type="term" value="C:endocytic vesicle"/>
    <property type="evidence" value="ECO:0007669"/>
    <property type="project" value="TreeGrafter"/>
</dbReference>
<dbReference type="PROSITE" id="PS51205">
    <property type="entry name" value="VPS9"/>
    <property type="match status" value="1"/>
</dbReference>
<dbReference type="InterPro" id="IPR003123">
    <property type="entry name" value="VPS9"/>
</dbReference>
<dbReference type="GO" id="GO:0031267">
    <property type="term" value="F:small GTPase binding"/>
    <property type="evidence" value="ECO:0007669"/>
    <property type="project" value="TreeGrafter"/>
</dbReference>
<dbReference type="InterPro" id="IPR045046">
    <property type="entry name" value="Vps9-like"/>
</dbReference>
<dbReference type="GO" id="GO:0005829">
    <property type="term" value="C:cytosol"/>
    <property type="evidence" value="ECO:0007669"/>
    <property type="project" value="TreeGrafter"/>
</dbReference>
<evidence type="ECO:0000313" key="3">
    <source>
        <dbReference type="EMBL" id="GAX25771.1"/>
    </source>
</evidence>
<dbReference type="Pfam" id="PF02204">
    <property type="entry name" value="VPS9"/>
    <property type="match status" value="1"/>
</dbReference>
<dbReference type="PANTHER" id="PTHR23101:SF25">
    <property type="entry name" value="GTPASE-ACTIVATING PROTEIN AND VPS9 DOMAIN-CONTAINING PROTEIN 1"/>
    <property type="match status" value="1"/>
</dbReference>
<evidence type="ECO:0000259" key="2">
    <source>
        <dbReference type="PROSITE" id="PS51205"/>
    </source>
</evidence>
<dbReference type="Gene3D" id="1.20.1050.80">
    <property type="entry name" value="VPS9 domain"/>
    <property type="match status" value="1"/>
</dbReference>
<dbReference type="EMBL" id="BDSP01000231">
    <property type="protein sequence ID" value="GAX25771.1"/>
    <property type="molecule type" value="Genomic_DNA"/>
</dbReference>
<dbReference type="SUPFAM" id="SSF109993">
    <property type="entry name" value="VPS9 domain"/>
    <property type="match status" value="1"/>
</dbReference>
<accession>A0A1Z5KI98</accession>
<dbReference type="InParanoid" id="A0A1Z5KI98"/>
<feature type="compositionally biased region" description="Polar residues" evidence="1">
    <location>
        <begin position="22"/>
        <end position="31"/>
    </location>
</feature>
<evidence type="ECO:0000313" key="4">
    <source>
        <dbReference type="Proteomes" id="UP000198406"/>
    </source>
</evidence>
<dbReference type="InterPro" id="IPR037191">
    <property type="entry name" value="VPS9_dom_sf"/>
</dbReference>
<feature type="region of interest" description="Disordered" evidence="1">
    <location>
        <begin position="1"/>
        <end position="42"/>
    </location>
</feature>
<feature type="domain" description="VPS9" evidence="2">
    <location>
        <begin position="290"/>
        <end position="448"/>
    </location>
</feature>
<sequence>MSSEQQRTVRNKTEEKRRPDESSSMASTTALPTDPLVTELPNRTKTFSTDTADGLEALHEFGGESSNLVLRSASQPTPSVTPQRKEVLLLEARRDRLQWIQEAPLPYRKERNQQDPWEKNDALYLLKQCHAVSQVPTVIAALEQLYNISNGGESVVSIAQRIQASLKEEDQALALPSGFELLAQELVAREDDAVVMAYHNFLTHLQDPSCAMLVQGIRRFCRTIQDAKDSASLAKQLTFFVDTTYTSIQSHIAWKGEDLEQSQVRRSLESCIYAHCFPHTESIMWNAEAQKADDLFLTKLESLQFITPKHLEIACLEDMASATSHLADFLRGPVAALRTIDLYYSPYEKLDRVLSIYRGVNAALSQALNYHKTSQDGSAPLKLPSADDVLPTMILAILQAKPKRLLFNLTIMEEWSLAEYIRGEAGYAYTNLYGAVQFLKDIDLEKEPNSLHIGSDELRKGIESCREAAKQKLEVKDAVPVVPVSSISPPVPPRLTPNEIRKARRNGETIDLEWALQFIEQRNSNAAVRSSTGSKSRSAFDEATEGLPSNFSRKYSFLTACPDGIKVSDISVLLEEYRVLVQTVERLIGARAASIKAARKATAVAAEMDLIARVREVDPTLLPDAQKQRSESF</sequence>
<gene>
    <name evidence="3" type="ORF">FisN_8Hh327</name>
</gene>
<dbReference type="SMART" id="SM00167">
    <property type="entry name" value="VPS9"/>
    <property type="match status" value="1"/>
</dbReference>
<dbReference type="AlphaFoldDB" id="A0A1Z5KI98"/>
<dbReference type="Proteomes" id="UP000198406">
    <property type="component" value="Unassembled WGS sequence"/>
</dbReference>
<name>A0A1Z5KI98_FISSO</name>
<dbReference type="GO" id="GO:0005085">
    <property type="term" value="F:guanyl-nucleotide exchange factor activity"/>
    <property type="evidence" value="ECO:0007669"/>
    <property type="project" value="InterPro"/>
</dbReference>
<evidence type="ECO:0000256" key="1">
    <source>
        <dbReference type="SAM" id="MobiDB-lite"/>
    </source>
</evidence>
<organism evidence="3 4">
    <name type="scientific">Fistulifera solaris</name>
    <name type="common">Oleaginous diatom</name>
    <dbReference type="NCBI Taxonomy" id="1519565"/>
    <lineage>
        <taxon>Eukaryota</taxon>
        <taxon>Sar</taxon>
        <taxon>Stramenopiles</taxon>
        <taxon>Ochrophyta</taxon>
        <taxon>Bacillariophyta</taxon>
        <taxon>Bacillariophyceae</taxon>
        <taxon>Bacillariophycidae</taxon>
        <taxon>Naviculales</taxon>
        <taxon>Naviculaceae</taxon>
        <taxon>Fistulifera</taxon>
    </lineage>
</organism>
<feature type="compositionally biased region" description="Basic and acidic residues" evidence="1">
    <location>
        <begin position="11"/>
        <end position="21"/>
    </location>
</feature>
<dbReference type="PANTHER" id="PTHR23101">
    <property type="entry name" value="RAB GDP/GTP EXCHANGE FACTOR"/>
    <property type="match status" value="1"/>
</dbReference>
<reference evidence="3 4" key="1">
    <citation type="journal article" date="2015" name="Plant Cell">
        <title>Oil accumulation by the oleaginous diatom Fistulifera solaris as revealed by the genome and transcriptome.</title>
        <authorList>
            <person name="Tanaka T."/>
            <person name="Maeda Y."/>
            <person name="Veluchamy A."/>
            <person name="Tanaka M."/>
            <person name="Abida H."/>
            <person name="Marechal E."/>
            <person name="Bowler C."/>
            <person name="Muto M."/>
            <person name="Sunaga Y."/>
            <person name="Tanaka M."/>
            <person name="Yoshino T."/>
            <person name="Taniguchi T."/>
            <person name="Fukuda Y."/>
            <person name="Nemoto M."/>
            <person name="Matsumoto M."/>
            <person name="Wong P.S."/>
            <person name="Aburatani S."/>
            <person name="Fujibuchi W."/>
        </authorList>
    </citation>
    <scope>NUCLEOTIDE SEQUENCE [LARGE SCALE GENOMIC DNA]</scope>
    <source>
        <strain evidence="3 4">JPCC DA0580</strain>
    </source>
</reference>
<dbReference type="GO" id="GO:0016192">
    <property type="term" value="P:vesicle-mediated transport"/>
    <property type="evidence" value="ECO:0007669"/>
    <property type="project" value="InterPro"/>
</dbReference>
<comment type="caution">
    <text evidence="3">The sequence shown here is derived from an EMBL/GenBank/DDBJ whole genome shotgun (WGS) entry which is preliminary data.</text>
</comment>
<dbReference type="OrthoDB" id="300289at2759"/>
<proteinExistence type="predicted"/>
<protein>
    <recommendedName>
        <fullName evidence="2">VPS9 domain-containing protein</fullName>
    </recommendedName>
</protein>